<dbReference type="GO" id="GO:0043565">
    <property type="term" value="F:sequence-specific DNA binding"/>
    <property type="evidence" value="ECO:0007669"/>
    <property type="project" value="InterPro"/>
</dbReference>
<name>A0A7T7XNR6_9SPIR</name>
<reference evidence="5" key="1">
    <citation type="submission" date="2021-01" db="EMBL/GenBank/DDBJ databases">
        <title>Description of Breznakiella homolactica.</title>
        <authorList>
            <person name="Song Y."/>
            <person name="Brune A."/>
        </authorList>
    </citation>
    <scope>NUCLEOTIDE SEQUENCE</scope>
    <source>
        <strain evidence="5">RmG30</strain>
    </source>
</reference>
<dbReference type="RefSeq" id="WP_215626925.1">
    <property type="nucleotide sequence ID" value="NZ_CP067089.2"/>
</dbReference>
<keyword evidence="6" id="KW-1185">Reference proteome</keyword>
<organism evidence="5 6">
    <name type="scientific">Breznakiella homolactica</name>
    <dbReference type="NCBI Taxonomy" id="2798577"/>
    <lineage>
        <taxon>Bacteria</taxon>
        <taxon>Pseudomonadati</taxon>
        <taxon>Spirochaetota</taxon>
        <taxon>Spirochaetia</taxon>
        <taxon>Spirochaetales</taxon>
        <taxon>Breznakiellaceae</taxon>
        <taxon>Breznakiella</taxon>
    </lineage>
</organism>
<keyword evidence="2" id="KW-0238">DNA-binding</keyword>
<protein>
    <submittedName>
        <fullName evidence="5">Helix-turn-helix domain-containing protein</fullName>
    </submittedName>
</protein>
<accession>A0A7T7XNR6</accession>
<evidence type="ECO:0000256" key="2">
    <source>
        <dbReference type="ARBA" id="ARBA00023125"/>
    </source>
</evidence>
<dbReference type="PROSITE" id="PS01124">
    <property type="entry name" value="HTH_ARAC_FAMILY_2"/>
    <property type="match status" value="1"/>
</dbReference>
<dbReference type="GO" id="GO:0003700">
    <property type="term" value="F:DNA-binding transcription factor activity"/>
    <property type="evidence" value="ECO:0007669"/>
    <property type="project" value="InterPro"/>
</dbReference>
<keyword evidence="1" id="KW-0805">Transcription regulation</keyword>
<dbReference type="PANTHER" id="PTHR43280:SF2">
    <property type="entry name" value="HTH-TYPE TRANSCRIPTIONAL REGULATOR EXSA"/>
    <property type="match status" value="1"/>
</dbReference>
<evidence type="ECO:0000259" key="4">
    <source>
        <dbReference type="PROSITE" id="PS01124"/>
    </source>
</evidence>
<keyword evidence="3" id="KW-0804">Transcription</keyword>
<dbReference type="Pfam" id="PF10114">
    <property type="entry name" value="PocR"/>
    <property type="match status" value="1"/>
</dbReference>
<dbReference type="PROSITE" id="PS00041">
    <property type="entry name" value="HTH_ARAC_FAMILY_1"/>
    <property type="match status" value="1"/>
</dbReference>
<dbReference type="InterPro" id="IPR009057">
    <property type="entry name" value="Homeodomain-like_sf"/>
</dbReference>
<dbReference type="InterPro" id="IPR018060">
    <property type="entry name" value="HTH_AraC"/>
</dbReference>
<proteinExistence type="predicted"/>
<dbReference type="KEGG" id="bhc:JFL75_01510"/>
<evidence type="ECO:0000256" key="1">
    <source>
        <dbReference type="ARBA" id="ARBA00023015"/>
    </source>
</evidence>
<dbReference type="PRINTS" id="PR00032">
    <property type="entry name" value="HTHARAC"/>
</dbReference>
<dbReference type="Gene3D" id="1.10.10.60">
    <property type="entry name" value="Homeodomain-like"/>
    <property type="match status" value="2"/>
</dbReference>
<dbReference type="Pfam" id="PF12833">
    <property type="entry name" value="HTH_18"/>
    <property type="match status" value="1"/>
</dbReference>
<evidence type="ECO:0000256" key="3">
    <source>
        <dbReference type="ARBA" id="ARBA00023163"/>
    </source>
</evidence>
<sequence>MDARYAKMAQFLEYVSNQYSLSICVKDFSGFIPIDKELDRVLQPYLAHTNPFCMYIKADHKQYFCCVDMMRPMAIKCAGGKPFYGVCHAGVGEYVIPIKADDIVLGAITAGFFIERPDLSRHLILRRSRASQKIDYEKACELFDRYIVPSAVGLEQMLTFLEIVAEYLATTYLHLKNIHSGEKLPARRYNSHEDTIVAHALEYISRNFASQILVRDVASYCYCSESYINHSFKKRVSMNVNTYINKVRIEHAKHRLLHTKDKMTAIAMDVGFNDPNYFSRVFTQLVGNTPSEFRRRYS</sequence>
<dbReference type="InterPro" id="IPR020449">
    <property type="entry name" value="Tscrpt_reg_AraC-type_HTH"/>
</dbReference>
<dbReference type="InterPro" id="IPR018062">
    <property type="entry name" value="HTH_AraC-typ_CS"/>
</dbReference>
<dbReference type="SMART" id="SM00342">
    <property type="entry name" value="HTH_ARAC"/>
    <property type="match status" value="1"/>
</dbReference>
<dbReference type="PANTHER" id="PTHR43280">
    <property type="entry name" value="ARAC-FAMILY TRANSCRIPTIONAL REGULATOR"/>
    <property type="match status" value="1"/>
</dbReference>
<dbReference type="AlphaFoldDB" id="A0A7T7XNR6"/>
<evidence type="ECO:0000313" key="5">
    <source>
        <dbReference type="EMBL" id="QQO09622.1"/>
    </source>
</evidence>
<gene>
    <name evidence="5" type="ORF">JFL75_01510</name>
</gene>
<dbReference type="EMBL" id="CP067089">
    <property type="protein sequence ID" value="QQO09622.1"/>
    <property type="molecule type" value="Genomic_DNA"/>
</dbReference>
<evidence type="ECO:0000313" key="6">
    <source>
        <dbReference type="Proteomes" id="UP000595917"/>
    </source>
</evidence>
<feature type="domain" description="HTH araC/xylS-type" evidence="4">
    <location>
        <begin position="198"/>
        <end position="296"/>
    </location>
</feature>
<dbReference type="InterPro" id="IPR018771">
    <property type="entry name" value="PocR_dom"/>
</dbReference>
<dbReference type="Proteomes" id="UP000595917">
    <property type="component" value="Chromosome"/>
</dbReference>
<dbReference type="SUPFAM" id="SSF46689">
    <property type="entry name" value="Homeodomain-like"/>
    <property type="match status" value="2"/>
</dbReference>